<gene>
    <name evidence="3" type="ORF">ENR23_06150</name>
</gene>
<keyword evidence="2" id="KW-0812">Transmembrane</keyword>
<dbReference type="AlphaFoldDB" id="A0A832MJL5"/>
<dbReference type="PANTHER" id="PTHR39555">
    <property type="entry name" value="FIMBRIAL ASSEMBLY PROTEIN PILO-LIKE PROTEIN-RELATED"/>
    <property type="match status" value="1"/>
</dbReference>
<feature type="region of interest" description="Disordered" evidence="1">
    <location>
        <begin position="193"/>
        <end position="214"/>
    </location>
</feature>
<name>A0A832MJL5_UNCEI</name>
<comment type="caution">
    <text evidence="3">The sequence shown here is derived from an EMBL/GenBank/DDBJ whole genome shotgun (WGS) entry which is preliminary data.</text>
</comment>
<dbReference type="PANTHER" id="PTHR39555:SF1">
    <property type="entry name" value="TYPE IV PILUS INNER MEMBRANE COMPONENT PILO"/>
    <property type="match status" value="1"/>
</dbReference>
<protein>
    <recommendedName>
        <fullName evidence="4">Pilus assembly protein PilO</fullName>
    </recommendedName>
</protein>
<keyword evidence="2" id="KW-0472">Membrane</keyword>
<reference evidence="3" key="1">
    <citation type="journal article" date="2020" name="mSystems">
        <title>Genome- and Community-Level Interaction Insights into Carbon Utilization and Element Cycling Functions of Hydrothermarchaeota in Hydrothermal Sediment.</title>
        <authorList>
            <person name="Zhou Z."/>
            <person name="Liu Y."/>
            <person name="Xu W."/>
            <person name="Pan J."/>
            <person name="Luo Z.H."/>
            <person name="Li M."/>
        </authorList>
    </citation>
    <scope>NUCLEOTIDE SEQUENCE [LARGE SCALE GENOMIC DNA]</scope>
    <source>
        <strain evidence="3">SpSt-381</strain>
    </source>
</reference>
<dbReference type="InterPro" id="IPR014717">
    <property type="entry name" value="Transl_elong_EF1B/ribsomal_bS6"/>
</dbReference>
<evidence type="ECO:0000256" key="1">
    <source>
        <dbReference type="SAM" id="MobiDB-lite"/>
    </source>
</evidence>
<evidence type="ECO:0000313" key="3">
    <source>
        <dbReference type="EMBL" id="HGZ42995.1"/>
    </source>
</evidence>
<dbReference type="EMBL" id="DSQF01000012">
    <property type="protein sequence ID" value="HGZ42995.1"/>
    <property type="molecule type" value="Genomic_DNA"/>
</dbReference>
<dbReference type="GO" id="GO:0043107">
    <property type="term" value="P:type IV pilus-dependent motility"/>
    <property type="evidence" value="ECO:0007669"/>
    <property type="project" value="InterPro"/>
</dbReference>
<evidence type="ECO:0008006" key="4">
    <source>
        <dbReference type="Google" id="ProtNLM"/>
    </source>
</evidence>
<keyword evidence="2" id="KW-1133">Transmembrane helix</keyword>
<feature type="transmembrane region" description="Helical" evidence="2">
    <location>
        <begin position="14"/>
        <end position="34"/>
    </location>
</feature>
<dbReference type="GO" id="GO:0043683">
    <property type="term" value="P:type IV pilus assembly"/>
    <property type="evidence" value="ECO:0007669"/>
    <property type="project" value="InterPro"/>
</dbReference>
<proteinExistence type="predicted"/>
<accession>A0A832MJL5</accession>
<dbReference type="Gene3D" id="3.30.70.60">
    <property type="match status" value="1"/>
</dbReference>
<organism evidence="3">
    <name type="scientific">Eiseniibacteriota bacterium</name>
    <dbReference type="NCBI Taxonomy" id="2212470"/>
    <lineage>
        <taxon>Bacteria</taxon>
        <taxon>Candidatus Eiseniibacteriota</taxon>
    </lineage>
</organism>
<dbReference type="Pfam" id="PF04350">
    <property type="entry name" value="PilO"/>
    <property type="match status" value="1"/>
</dbReference>
<dbReference type="InterPro" id="IPR007445">
    <property type="entry name" value="PilO"/>
</dbReference>
<feature type="compositionally biased region" description="Basic and acidic residues" evidence="1">
    <location>
        <begin position="202"/>
        <end position="214"/>
    </location>
</feature>
<evidence type="ECO:0000256" key="2">
    <source>
        <dbReference type="SAM" id="Phobius"/>
    </source>
</evidence>
<sequence>MVNVDLKNPAVQKILLASLVVASLLGVFFFTHFLPFGYPAQRDRIVALKADYEKKSTDLARARATVADLPRFEAEYEQLHQRWELAAELLPADRQSAALLRKITLAAQQTGVQFVSFRPAAPKGEQYYTELPLQISVNGGYHQVGSFLAELANLRRIVTVANVKLKQNVGNTTGYQTTSAEFTASAYSLNTTPVPAPGADAKNPKKEAANARKS</sequence>